<dbReference type="Proteomes" id="UP000299102">
    <property type="component" value="Unassembled WGS sequence"/>
</dbReference>
<dbReference type="AlphaFoldDB" id="A0A4C1VEV9"/>
<comment type="caution">
    <text evidence="2">The sequence shown here is derived from an EMBL/GenBank/DDBJ whole genome shotgun (WGS) entry which is preliminary data.</text>
</comment>
<reference evidence="2 3" key="1">
    <citation type="journal article" date="2019" name="Commun. Biol.">
        <title>The bagworm genome reveals a unique fibroin gene that provides high tensile strength.</title>
        <authorList>
            <person name="Kono N."/>
            <person name="Nakamura H."/>
            <person name="Ohtoshi R."/>
            <person name="Tomita M."/>
            <person name="Numata K."/>
            <person name="Arakawa K."/>
        </authorList>
    </citation>
    <scope>NUCLEOTIDE SEQUENCE [LARGE SCALE GENOMIC DNA]</scope>
</reference>
<proteinExistence type="predicted"/>
<sequence length="111" mass="12300">MTLFEDWIIEIRYGPKFQVASSAGSQERVQKQIVSLRSVGFNLLNPSTSCQATGASRLPGDIFLTAASKSTAGYRRAQPPRLSPRRPPRARRSKPDYSGEINGLDTFETLK</sequence>
<dbReference type="EMBL" id="BGZK01000332">
    <property type="protein sequence ID" value="GBP37366.1"/>
    <property type="molecule type" value="Genomic_DNA"/>
</dbReference>
<accession>A0A4C1VEV9</accession>
<evidence type="ECO:0000313" key="3">
    <source>
        <dbReference type="Proteomes" id="UP000299102"/>
    </source>
</evidence>
<keyword evidence="3" id="KW-1185">Reference proteome</keyword>
<feature type="compositionally biased region" description="Basic residues" evidence="1">
    <location>
        <begin position="83"/>
        <end position="92"/>
    </location>
</feature>
<organism evidence="2 3">
    <name type="scientific">Eumeta variegata</name>
    <name type="common">Bagworm moth</name>
    <name type="synonym">Eumeta japonica</name>
    <dbReference type="NCBI Taxonomy" id="151549"/>
    <lineage>
        <taxon>Eukaryota</taxon>
        <taxon>Metazoa</taxon>
        <taxon>Ecdysozoa</taxon>
        <taxon>Arthropoda</taxon>
        <taxon>Hexapoda</taxon>
        <taxon>Insecta</taxon>
        <taxon>Pterygota</taxon>
        <taxon>Neoptera</taxon>
        <taxon>Endopterygota</taxon>
        <taxon>Lepidoptera</taxon>
        <taxon>Glossata</taxon>
        <taxon>Ditrysia</taxon>
        <taxon>Tineoidea</taxon>
        <taxon>Psychidae</taxon>
        <taxon>Oiketicinae</taxon>
        <taxon>Eumeta</taxon>
    </lineage>
</organism>
<name>A0A4C1VEV9_EUMVA</name>
<evidence type="ECO:0000256" key="1">
    <source>
        <dbReference type="SAM" id="MobiDB-lite"/>
    </source>
</evidence>
<protein>
    <submittedName>
        <fullName evidence="2">Uncharacterized protein</fullName>
    </submittedName>
</protein>
<evidence type="ECO:0000313" key="2">
    <source>
        <dbReference type="EMBL" id="GBP37366.1"/>
    </source>
</evidence>
<gene>
    <name evidence="2" type="ORF">EVAR_22828_1</name>
</gene>
<feature type="region of interest" description="Disordered" evidence="1">
    <location>
        <begin position="69"/>
        <end position="111"/>
    </location>
</feature>